<feature type="compositionally biased region" description="Polar residues" evidence="1">
    <location>
        <begin position="12"/>
        <end position="24"/>
    </location>
</feature>
<accession>A0AAN7XZ51</accession>
<dbReference type="Proteomes" id="UP001346869">
    <property type="component" value="Unassembled WGS sequence"/>
</dbReference>
<dbReference type="AlphaFoldDB" id="A0AAN7XZ51"/>
<name>A0AAN7XZ51_ELEMC</name>
<dbReference type="EMBL" id="JAUZQC010000006">
    <property type="protein sequence ID" value="KAK5869466.1"/>
    <property type="molecule type" value="Genomic_DNA"/>
</dbReference>
<feature type="compositionally biased region" description="Basic and acidic residues" evidence="1">
    <location>
        <begin position="1"/>
        <end position="10"/>
    </location>
</feature>
<comment type="caution">
    <text evidence="2">The sequence shown here is derived from an EMBL/GenBank/DDBJ whole genome shotgun (WGS) entry which is preliminary data.</text>
</comment>
<sequence length="67" mass="7557">MEPEGRERAKNTRPTSAPAPSQQTLFSAQEIALCRHMRRGWCVGRRVKIAVPTIGQLRARAQAKRTE</sequence>
<reference evidence="2 3" key="1">
    <citation type="journal article" date="2023" name="Genes (Basel)">
        <title>Chromosome-Level Genome Assembly and Circadian Gene Repertoire of the Patagonia Blennie Eleginops maclovinus-The Closest Ancestral Proxy of Antarctic Cryonotothenioids.</title>
        <authorList>
            <person name="Cheng C.C."/>
            <person name="Rivera-Colon A.G."/>
            <person name="Minhas B.F."/>
            <person name="Wilson L."/>
            <person name="Rayamajhi N."/>
            <person name="Vargas-Chacoff L."/>
            <person name="Catchen J.M."/>
        </authorList>
    </citation>
    <scope>NUCLEOTIDE SEQUENCE [LARGE SCALE GENOMIC DNA]</scope>
    <source>
        <strain evidence="2">JMC-PN-2008</strain>
    </source>
</reference>
<feature type="region of interest" description="Disordered" evidence="1">
    <location>
        <begin position="1"/>
        <end position="24"/>
    </location>
</feature>
<evidence type="ECO:0000313" key="3">
    <source>
        <dbReference type="Proteomes" id="UP001346869"/>
    </source>
</evidence>
<organism evidence="2 3">
    <name type="scientific">Eleginops maclovinus</name>
    <name type="common">Patagonian blennie</name>
    <name type="synonym">Eleginus maclovinus</name>
    <dbReference type="NCBI Taxonomy" id="56733"/>
    <lineage>
        <taxon>Eukaryota</taxon>
        <taxon>Metazoa</taxon>
        <taxon>Chordata</taxon>
        <taxon>Craniata</taxon>
        <taxon>Vertebrata</taxon>
        <taxon>Euteleostomi</taxon>
        <taxon>Actinopterygii</taxon>
        <taxon>Neopterygii</taxon>
        <taxon>Teleostei</taxon>
        <taxon>Neoteleostei</taxon>
        <taxon>Acanthomorphata</taxon>
        <taxon>Eupercaria</taxon>
        <taxon>Perciformes</taxon>
        <taxon>Notothenioidei</taxon>
        <taxon>Eleginopidae</taxon>
        <taxon>Eleginops</taxon>
    </lineage>
</organism>
<evidence type="ECO:0000256" key="1">
    <source>
        <dbReference type="SAM" id="MobiDB-lite"/>
    </source>
</evidence>
<keyword evidence="3" id="KW-1185">Reference proteome</keyword>
<proteinExistence type="predicted"/>
<evidence type="ECO:0000313" key="2">
    <source>
        <dbReference type="EMBL" id="KAK5869466.1"/>
    </source>
</evidence>
<reference evidence="2 3" key="2">
    <citation type="journal article" date="2023" name="Mol. Biol. Evol.">
        <title>Genomics of Secondarily Temperate Adaptation in the Only Non-Antarctic Icefish.</title>
        <authorList>
            <person name="Rivera-Colon A.G."/>
            <person name="Rayamajhi N."/>
            <person name="Minhas B.F."/>
            <person name="Madrigal G."/>
            <person name="Bilyk K.T."/>
            <person name="Yoon V."/>
            <person name="Hune M."/>
            <person name="Gregory S."/>
            <person name="Cheng C.H.C."/>
            <person name="Catchen J.M."/>
        </authorList>
    </citation>
    <scope>NUCLEOTIDE SEQUENCE [LARGE SCALE GENOMIC DNA]</scope>
    <source>
        <strain evidence="2">JMC-PN-2008</strain>
    </source>
</reference>
<protein>
    <submittedName>
        <fullName evidence="2">Uncharacterized protein</fullName>
    </submittedName>
</protein>
<gene>
    <name evidence="2" type="ORF">PBY51_024179</name>
</gene>